<reference evidence="2 3" key="1">
    <citation type="submission" date="2020-05" db="EMBL/GenBank/DDBJ databases">
        <title>Draft genome of Flavobacterium sp. IMCC34852.</title>
        <authorList>
            <person name="Song J."/>
            <person name="Cho J.-C."/>
        </authorList>
    </citation>
    <scope>NUCLEOTIDE SEQUENCE [LARGE SCALE GENOMIC DNA]</scope>
    <source>
        <strain evidence="2 3">IMCC34852</strain>
    </source>
</reference>
<feature type="region of interest" description="Disordered" evidence="1">
    <location>
        <begin position="27"/>
        <end position="47"/>
    </location>
</feature>
<dbReference type="AlphaFoldDB" id="A0A7Y3R8R5"/>
<dbReference type="Proteomes" id="UP000536509">
    <property type="component" value="Unassembled WGS sequence"/>
</dbReference>
<evidence type="ECO:0000313" key="3">
    <source>
        <dbReference type="Proteomes" id="UP000536509"/>
    </source>
</evidence>
<comment type="caution">
    <text evidence="2">The sequence shown here is derived from an EMBL/GenBank/DDBJ whole genome shotgun (WGS) entry which is preliminary data.</text>
</comment>
<name>A0A7Y3R8R5_9FLAO</name>
<accession>A0A7Y3R8R5</accession>
<dbReference type="RefSeq" id="WP_171222198.1">
    <property type="nucleotide sequence ID" value="NZ_CP121446.1"/>
</dbReference>
<evidence type="ECO:0000313" key="2">
    <source>
        <dbReference type="EMBL" id="NNT72014.1"/>
    </source>
</evidence>
<sequence>MRYLLFILFLLSLQPVSSQERRSEKVSKLDKKFTPTQRNEAKTDSVDSKTAKKAPYDYYRIISLQKDTTYVDTSLTIKKEYEYNYLRKDIFGLLPFANEGQTYTVLDYGYKKFSAFPEIGFSGKHFNYMKPDDIKYYSVATPITELYFKTVMEQGQNVDALISVNTSERFNMSVAFKGLRSLGKYINQLSSTGNFRFTSSYNTLNKRYYLNLHFTGQDFLNGENGGITTLEDFEGEETAFQNRARLEVYLRDAKTFMKAKRIFFDHNFRINSKAGNNNLYLTHQFNYENKFFEYNQKTVVSTVGEEQTQVYRFGDAFVSSGVNDKTRYNRMYNKVGAVYENALLGKFQFFAEDFRYNYYYNRILILPSGAVPSSINDEINTVGGQYQYRKNKWNGTFLYSNSISNQSLSNFDAQLTYKLNDKNEFLFQYQMLNKIPDHIFNLYQSSFVAYNWYNNFKNEKINNLEVTAKTQWLDASVQVSSLNDHLYFSDDSTEAQQQLISPKQYNKTINYLSVKVSREFKWWKLALDNTILYQQVDQEDDILNVPQIVSRNTLYYTDYFFKKALFLQTGFTLNYFTKYYANDYNPVTAEAFVQNTREIGEFPMVDFFVNARIRQTRIFFKLEHLNSKMTGNTFYNAPNYPYRDFMIRFGLVWNFFQ</sequence>
<dbReference type="EMBL" id="JABEVX010000003">
    <property type="protein sequence ID" value="NNT72014.1"/>
    <property type="molecule type" value="Genomic_DNA"/>
</dbReference>
<gene>
    <name evidence="2" type="ORF">HKT18_07280</name>
</gene>
<dbReference type="Pfam" id="PF14121">
    <property type="entry name" value="Porin_10"/>
    <property type="match status" value="1"/>
</dbReference>
<dbReference type="InterPro" id="IPR025631">
    <property type="entry name" value="Porin_10"/>
</dbReference>
<keyword evidence="3" id="KW-1185">Reference proteome</keyword>
<organism evidence="2 3">
    <name type="scientific">Flavobacterium rivulicola</name>
    <dbReference type="NCBI Taxonomy" id="2732161"/>
    <lineage>
        <taxon>Bacteria</taxon>
        <taxon>Pseudomonadati</taxon>
        <taxon>Bacteroidota</taxon>
        <taxon>Flavobacteriia</taxon>
        <taxon>Flavobacteriales</taxon>
        <taxon>Flavobacteriaceae</taxon>
        <taxon>Flavobacterium</taxon>
    </lineage>
</organism>
<protein>
    <submittedName>
        <fullName evidence="2">Putative porin</fullName>
    </submittedName>
</protein>
<evidence type="ECO:0000256" key="1">
    <source>
        <dbReference type="SAM" id="MobiDB-lite"/>
    </source>
</evidence>
<proteinExistence type="predicted"/>